<dbReference type="Gene3D" id="1.10.4160.10">
    <property type="entry name" value="Hydantoin permease"/>
    <property type="match status" value="1"/>
</dbReference>
<feature type="transmembrane region" description="Helical" evidence="8">
    <location>
        <begin position="361"/>
        <end position="380"/>
    </location>
</feature>
<dbReference type="InterPro" id="IPR005467">
    <property type="entry name" value="His_kinase_dom"/>
</dbReference>
<evidence type="ECO:0000256" key="6">
    <source>
        <dbReference type="PROSITE-ProRule" id="PRU00169"/>
    </source>
</evidence>
<evidence type="ECO:0000313" key="11">
    <source>
        <dbReference type="EMBL" id="MDO6452469.1"/>
    </source>
</evidence>
<dbReference type="InterPro" id="IPR003661">
    <property type="entry name" value="HisK_dim/P_dom"/>
</dbReference>
<keyword evidence="11" id="KW-0067">ATP-binding</keyword>
<feature type="domain" description="Histidine kinase" evidence="9">
    <location>
        <begin position="680"/>
        <end position="897"/>
    </location>
</feature>
<evidence type="ECO:0000256" key="2">
    <source>
        <dbReference type="ARBA" id="ARBA00012438"/>
    </source>
</evidence>
<dbReference type="EMBL" id="JAUOPG010000002">
    <property type="protein sequence ID" value="MDO6452469.1"/>
    <property type="molecule type" value="Genomic_DNA"/>
</dbReference>
<feature type="transmembrane region" description="Helical" evidence="8">
    <location>
        <begin position="309"/>
        <end position="329"/>
    </location>
</feature>
<protein>
    <recommendedName>
        <fullName evidence="2">histidine kinase</fullName>
        <ecNumber evidence="2">2.7.13.3</ecNumber>
    </recommendedName>
</protein>
<keyword evidence="5" id="KW-0418">Kinase</keyword>
<dbReference type="PANTHER" id="PTHR43047">
    <property type="entry name" value="TWO-COMPONENT HISTIDINE PROTEIN KINASE"/>
    <property type="match status" value="1"/>
</dbReference>
<dbReference type="GO" id="GO:0000155">
    <property type="term" value="F:phosphorelay sensor kinase activity"/>
    <property type="evidence" value="ECO:0007669"/>
    <property type="project" value="InterPro"/>
</dbReference>
<organism evidence="11 12">
    <name type="scientific">Neptunomonas phycophila</name>
    <dbReference type="NCBI Taxonomy" id="1572645"/>
    <lineage>
        <taxon>Bacteria</taxon>
        <taxon>Pseudomonadati</taxon>
        <taxon>Pseudomonadota</taxon>
        <taxon>Gammaproteobacteria</taxon>
        <taxon>Oceanospirillales</taxon>
        <taxon>Oceanospirillaceae</taxon>
        <taxon>Neptunomonas</taxon>
    </lineage>
</organism>
<accession>A0AAW7XHD7</accession>
<feature type="transmembrane region" description="Helical" evidence="8">
    <location>
        <begin position="215"/>
        <end position="238"/>
    </location>
</feature>
<dbReference type="InterPro" id="IPR036097">
    <property type="entry name" value="HisK_dim/P_sf"/>
</dbReference>
<dbReference type="PROSITE" id="PS50109">
    <property type="entry name" value="HIS_KIN"/>
    <property type="match status" value="1"/>
</dbReference>
<feature type="transmembrane region" description="Helical" evidence="8">
    <location>
        <begin position="567"/>
        <end position="590"/>
    </location>
</feature>
<feature type="modified residue" description="4-aspartylphosphate" evidence="6">
    <location>
        <position position="970"/>
    </location>
</feature>
<evidence type="ECO:0000313" key="12">
    <source>
        <dbReference type="Proteomes" id="UP001169862"/>
    </source>
</evidence>
<evidence type="ECO:0000256" key="1">
    <source>
        <dbReference type="ARBA" id="ARBA00000085"/>
    </source>
</evidence>
<dbReference type="Pfam" id="PF02518">
    <property type="entry name" value="HATPase_c"/>
    <property type="match status" value="1"/>
</dbReference>
<dbReference type="GO" id="GO:0009927">
    <property type="term" value="F:histidine phosphotransfer kinase activity"/>
    <property type="evidence" value="ECO:0007669"/>
    <property type="project" value="TreeGrafter"/>
</dbReference>
<dbReference type="RefSeq" id="WP_303548496.1">
    <property type="nucleotide sequence ID" value="NZ_JAUOPG010000002.1"/>
</dbReference>
<evidence type="ECO:0000256" key="7">
    <source>
        <dbReference type="SAM" id="Coils"/>
    </source>
</evidence>
<feature type="transmembrane region" description="Helical" evidence="8">
    <location>
        <begin position="457"/>
        <end position="477"/>
    </location>
</feature>
<dbReference type="CDD" id="cd16922">
    <property type="entry name" value="HATPase_EvgS-ArcB-TorS-like"/>
    <property type="match status" value="1"/>
</dbReference>
<evidence type="ECO:0000259" key="9">
    <source>
        <dbReference type="PROSITE" id="PS50109"/>
    </source>
</evidence>
<dbReference type="Gene3D" id="3.40.50.2300">
    <property type="match status" value="1"/>
</dbReference>
<feature type="transmembrane region" description="Helical" evidence="8">
    <location>
        <begin position="602"/>
        <end position="626"/>
    </location>
</feature>
<proteinExistence type="predicted"/>
<feature type="domain" description="Response regulatory" evidence="10">
    <location>
        <begin position="921"/>
        <end position="1037"/>
    </location>
</feature>
<comment type="catalytic activity">
    <reaction evidence="1">
        <text>ATP + protein L-histidine = ADP + protein N-phospho-L-histidine.</text>
        <dbReference type="EC" id="2.7.13.3"/>
    </reaction>
</comment>
<feature type="transmembrane region" description="Helical" evidence="8">
    <location>
        <begin position="259"/>
        <end position="289"/>
    </location>
</feature>
<evidence type="ECO:0000256" key="5">
    <source>
        <dbReference type="ARBA" id="ARBA00022777"/>
    </source>
</evidence>
<dbReference type="PANTHER" id="PTHR43047:SF72">
    <property type="entry name" value="OSMOSENSING HISTIDINE PROTEIN KINASE SLN1"/>
    <property type="match status" value="1"/>
</dbReference>
<feature type="transmembrane region" description="Helical" evidence="8">
    <location>
        <begin position="428"/>
        <end position="451"/>
    </location>
</feature>
<dbReference type="Pfam" id="PF00512">
    <property type="entry name" value="HisKA"/>
    <property type="match status" value="1"/>
</dbReference>
<dbReference type="Proteomes" id="UP001169862">
    <property type="component" value="Unassembled WGS sequence"/>
</dbReference>
<evidence type="ECO:0000256" key="4">
    <source>
        <dbReference type="ARBA" id="ARBA00022679"/>
    </source>
</evidence>
<sequence length="1132" mass="125439">MAHDKTARTKRSYNRWVANQTLEDYALRFTAKDARRWSTARVSNTALGAISFLALEAIGGSLTLSYGFENALAAILVVCAIIFLTGLPISYYAARYGVDIDLLTRGAGFGYIGSTITSLIYASFTFIFFALEAAIMASALEILFDIPLGIAYVICALVVIPLVTHGITFISRFQLWTQPVWVVLQLLPFVFILQHELSVIDDWTQYPPQGDPNQAGLGLNVIYFGAASGILFALMAQIGEQVDFLRFLPEKTEQTKFRWWLAMLLSGPGWVIPGLVKILAGSFLAVLAINHGVRVEVADDPMQMYLIAFSYLGQSPQATLALAGIFVIVSQLKINVTNAYAGSLAWSNFFSRLSHSHPGRVVWLVFNVIIALLIMELGIYEALEQILGIYSNVVVAWVGALVADLIVNKPLGYSPKHIEFKRAHLYDVNPVGFGAMLIASIVGVVCYLGMLGPIAKAFAPFIALLSAFVISPIIAFLTQGNYYIARSSMMEPTTAQKGECVICENCYEIEDLTQCPVNGGIICSLCCTLDARCHDQCKEGARFSDQLSRLVVFFLPSRMAARSDSRILQFSGLLFLIATIVGSLFWLVYMQFPFDDEAVKEAVYTTLLQVFLLLLIINGVLIWLFVLAKDSQQLALEESQRQTALLTKEIAAHEETDRALQRAKEQADSANQAKSRYLTGISHELRTPLNSLLGYAQLLERDRNFPDAYKSKVGLIRRSGEHLEDLIEGLLDISRIEAGRLELSRDQVLLPELMQELVEMFSVQARDKGIEFSYAEHSVLPKVVIADEKHVRQILINLLSNAVKYTERGSVTFSVRYRSQVAEFLIKDTGVGIEKEDQEVIFKPFERIRKPGIPQISGTGLGLTISRLLTDIMGGDLSVESIPKEGSQFKLSLMLSRVDKAQIQKKPVERRIESYKGDQKTIMVVDDDATHRGLVSEILSPMGFVVLESPNAEVCLSTLESTTPDLFLLDISMPGKTGWELLATLRQIGMMQPVIMVSANATERQPSELEEGTRGYSAYLTKPMKDSLLLANIASALKLTWQYEPRTLPKKPRLIAHQNISSANVITPGQAKEIISMAEIGFLQGLDQLLKEIEQTHDKHPDVLKARALVTQCQFAELIALCKPLVSEQVAT</sequence>
<keyword evidence="4" id="KW-0808">Transferase</keyword>
<feature type="transmembrane region" description="Helical" evidence="8">
    <location>
        <begin position="45"/>
        <end position="66"/>
    </location>
</feature>
<feature type="transmembrane region" description="Helical" evidence="8">
    <location>
        <begin position="175"/>
        <end position="195"/>
    </location>
</feature>
<dbReference type="AlphaFoldDB" id="A0AAW7XHD7"/>
<dbReference type="CDD" id="cd00156">
    <property type="entry name" value="REC"/>
    <property type="match status" value="1"/>
</dbReference>
<dbReference type="GO" id="GO:0005886">
    <property type="term" value="C:plasma membrane"/>
    <property type="evidence" value="ECO:0007669"/>
    <property type="project" value="TreeGrafter"/>
</dbReference>
<dbReference type="SMART" id="SM00388">
    <property type="entry name" value="HisKA"/>
    <property type="match status" value="1"/>
</dbReference>
<feature type="transmembrane region" description="Helical" evidence="8">
    <location>
        <begin position="106"/>
        <end position="130"/>
    </location>
</feature>
<gene>
    <name evidence="11" type="ORF">Q4490_02720</name>
</gene>
<dbReference type="SUPFAM" id="SSF55874">
    <property type="entry name" value="ATPase domain of HSP90 chaperone/DNA topoisomerase II/histidine kinase"/>
    <property type="match status" value="1"/>
</dbReference>
<dbReference type="InterPro" id="IPR004358">
    <property type="entry name" value="Sig_transdc_His_kin-like_C"/>
</dbReference>
<dbReference type="CDD" id="cd00082">
    <property type="entry name" value="HisKA"/>
    <property type="match status" value="1"/>
</dbReference>
<dbReference type="PROSITE" id="PS50110">
    <property type="entry name" value="RESPONSE_REGULATORY"/>
    <property type="match status" value="1"/>
</dbReference>
<keyword evidence="3 6" id="KW-0597">Phosphoprotein</keyword>
<dbReference type="SUPFAM" id="SSF47384">
    <property type="entry name" value="Homodimeric domain of signal transducing histidine kinase"/>
    <property type="match status" value="1"/>
</dbReference>
<dbReference type="InterPro" id="IPR036890">
    <property type="entry name" value="HATPase_C_sf"/>
</dbReference>
<dbReference type="Pfam" id="PF00072">
    <property type="entry name" value="Response_reg"/>
    <property type="match status" value="1"/>
</dbReference>
<evidence type="ECO:0000256" key="8">
    <source>
        <dbReference type="SAM" id="Phobius"/>
    </source>
</evidence>
<dbReference type="InterPro" id="IPR003594">
    <property type="entry name" value="HATPase_dom"/>
</dbReference>
<comment type="caution">
    <text evidence="11">The sequence shown here is derived from an EMBL/GenBank/DDBJ whole genome shotgun (WGS) entry which is preliminary data.</text>
</comment>
<keyword evidence="8" id="KW-0472">Membrane</keyword>
<dbReference type="SMART" id="SM00448">
    <property type="entry name" value="REC"/>
    <property type="match status" value="1"/>
</dbReference>
<feature type="transmembrane region" description="Helical" evidence="8">
    <location>
        <begin position="386"/>
        <end position="407"/>
    </location>
</feature>
<keyword evidence="7" id="KW-0175">Coiled coil</keyword>
<feature type="transmembrane region" description="Helical" evidence="8">
    <location>
        <begin position="142"/>
        <end position="163"/>
    </location>
</feature>
<keyword evidence="8" id="KW-0812">Transmembrane</keyword>
<evidence type="ECO:0000256" key="3">
    <source>
        <dbReference type="ARBA" id="ARBA00022553"/>
    </source>
</evidence>
<evidence type="ECO:0000259" key="10">
    <source>
        <dbReference type="PROSITE" id="PS50110"/>
    </source>
</evidence>
<dbReference type="SMART" id="SM00387">
    <property type="entry name" value="HATPase_c"/>
    <property type="match status" value="1"/>
</dbReference>
<keyword evidence="8" id="KW-1133">Transmembrane helix</keyword>
<dbReference type="GO" id="GO:0005524">
    <property type="term" value="F:ATP binding"/>
    <property type="evidence" value="ECO:0007669"/>
    <property type="project" value="UniProtKB-KW"/>
</dbReference>
<feature type="transmembrane region" description="Helical" evidence="8">
    <location>
        <begin position="72"/>
        <end position="94"/>
    </location>
</feature>
<name>A0AAW7XHD7_9GAMM</name>
<keyword evidence="11" id="KW-0547">Nucleotide-binding</keyword>
<dbReference type="Gene3D" id="1.10.287.130">
    <property type="match status" value="1"/>
</dbReference>
<feature type="coiled-coil region" evidence="7">
    <location>
        <begin position="636"/>
        <end position="673"/>
    </location>
</feature>
<reference evidence="11" key="1">
    <citation type="submission" date="2023-07" db="EMBL/GenBank/DDBJ databases">
        <title>Genome content predicts the carbon catabolic preferences of heterotrophic bacteria.</title>
        <authorList>
            <person name="Gralka M."/>
        </authorList>
    </citation>
    <scope>NUCLEOTIDE SEQUENCE</scope>
    <source>
        <strain evidence="11">I2M16</strain>
    </source>
</reference>
<dbReference type="InterPro" id="IPR001789">
    <property type="entry name" value="Sig_transdc_resp-reg_receiver"/>
</dbReference>
<dbReference type="InterPro" id="IPR011006">
    <property type="entry name" value="CheY-like_superfamily"/>
</dbReference>
<dbReference type="PRINTS" id="PR00344">
    <property type="entry name" value="BCTRLSENSOR"/>
</dbReference>
<dbReference type="SUPFAM" id="SSF52172">
    <property type="entry name" value="CheY-like"/>
    <property type="match status" value="1"/>
</dbReference>
<dbReference type="Gene3D" id="3.30.565.10">
    <property type="entry name" value="Histidine kinase-like ATPase, C-terminal domain"/>
    <property type="match status" value="1"/>
</dbReference>
<dbReference type="EC" id="2.7.13.3" evidence="2"/>